<accession>A0A015VXZ7</accession>
<dbReference type="GeneID" id="60366318"/>
<comment type="caution">
    <text evidence="1">The sequence shown here is derived from an EMBL/GenBank/DDBJ whole genome shotgun (WGS) entry which is preliminary data.</text>
</comment>
<reference evidence="1 2" key="1">
    <citation type="submission" date="2014-02" db="EMBL/GenBank/DDBJ databases">
        <authorList>
            <person name="Sears C."/>
            <person name="Carroll K."/>
            <person name="Sack B.R."/>
            <person name="Qadri F."/>
            <person name="Myers L.L."/>
            <person name="Chung G.-T."/>
            <person name="Escheverria P."/>
            <person name="Fraser C.M."/>
            <person name="Sadzewicz L."/>
            <person name="Shefchek K.A."/>
            <person name="Tallon L."/>
            <person name="Das S.P."/>
            <person name="Daugherty S."/>
            <person name="Mongodin E.F."/>
        </authorList>
    </citation>
    <scope>NUCLEOTIDE SEQUENCE [LARGE SCALE GENOMIC DNA]</scope>
    <source>
        <strain evidence="2">3998T(B)3</strain>
    </source>
</reference>
<dbReference type="SMR" id="A0A015VXZ7"/>
<dbReference type="Pfam" id="PF17642">
    <property type="entry name" value="TssD"/>
    <property type="match status" value="1"/>
</dbReference>
<dbReference type="PATRIC" id="fig|1339316.3.peg.2343"/>
<dbReference type="EMBL" id="JGDB01000107">
    <property type="protein sequence ID" value="EXY90868.1"/>
    <property type="molecule type" value="Genomic_DNA"/>
</dbReference>
<dbReference type="InterPro" id="IPR041408">
    <property type="entry name" value="Hcp_Tssd"/>
</dbReference>
<evidence type="ECO:0000313" key="1">
    <source>
        <dbReference type="EMBL" id="EXY90868.1"/>
    </source>
</evidence>
<sequence length="139" mass="15935">MGFFDRLFKGKEVFADRRNPDMVCEITLCGQSHILSEFDIAYEPDNSSKEYMEAYAVFSEPVNAEVENWIMRADRKENGTVRFYLNSDAMDEGALFEINFSNASCVHYHNVSQGDTSVKTIVMTFPSVRMGGDEFELKR</sequence>
<organism evidence="1 2">
    <name type="scientific">Bacteroides fragilis str. 3998T(B)3</name>
    <dbReference type="NCBI Taxonomy" id="1339316"/>
    <lineage>
        <taxon>Bacteria</taxon>
        <taxon>Pseudomonadati</taxon>
        <taxon>Bacteroidota</taxon>
        <taxon>Bacteroidia</taxon>
        <taxon>Bacteroidales</taxon>
        <taxon>Bacteroidaceae</taxon>
        <taxon>Bacteroides</taxon>
    </lineage>
</organism>
<evidence type="ECO:0000313" key="2">
    <source>
        <dbReference type="Proteomes" id="UP000020773"/>
    </source>
</evidence>
<evidence type="ECO:0008006" key="3">
    <source>
        <dbReference type="Google" id="ProtNLM"/>
    </source>
</evidence>
<protein>
    <recommendedName>
        <fullName evidence="3">Type VI secretion system needle protein Hcp</fullName>
    </recommendedName>
</protein>
<dbReference type="RefSeq" id="WP_009292156.1">
    <property type="nucleotide sequence ID" value="NZ_JGDB01000107.1"/>
</dbReference>
<dbReference type="AlphaFoldDB" id="A0A015VXZ7"/>
<name>A0A015VXZ7_BACFG</name>
<dbReference type="GO" id="GO:0033104">
    <property type="term" value="C:type VI protein secretion system complex"/>
    <property type="evidence" value="ECO:0007669"/>
    <property type="project" value="InterPro"/>
</dbReference>
<proteinExistence type="predicted"/>
<gene>
    <name evidence="1" type="ORF">M125_2436</name>
</gene>
<dbReference type="Proteomes" id="UP000020773">
    <property type="component" value="Unassembled WGS sequence"/>
</dbReference>